<protein>
    <submittedName>
        <fullName evidence="1">Uncharacterized protein</fullName>
    </submittedName>
</protein>
<name>A0A7W5XWZ4_9BACT</name>
<reference evidence="1 2" key="1">
    <citation type="submission" date="2020-08" db="EMBL/GenBank/DDBJ databases">
        <title>Genomic Encyclopedia of Type Strains, Phase IV (KMG-IV): sequencing the most valuable type-strain genomes for metagenomic binning, comparative biology and taxonomic classification.</title>
        <authorList>
            <person name="Goeker M."/>
        </authorList>
    </citation>
    <scope>NUCLEOTIDE SEQUENCE [LARGE SCALE GENOMIC DNA]</scope>
    <source>
        <strain evidence="1 2">DSM 22548</strain>
    </source>
</reference>
<evidence type="ECO:0000313" key="2">
    <source>
        <dbReference type="Proteomes" id="UP000541425"/>
    </source>
</evidence>
<comment type="caution">
    <text evidence="1">The sequence shown here is derived from an EMBL/GenBank/DDBJ whole genome shotgun (WGS) entry which is preliminary data.</text>
</comment>
<evidence type="ECO:0000313" key="1">
    <source>
        <dbReference type="EMBL" id="MBB3701630.1"/>
    </source>
</evidence>
<organism evidence="1 2">
    <name type="scientific">Alloprevotella rava</name>
    <dbReference type="NCBI Taxonomy" id="671218"/>
    <lineage>
        <taxon>Bacteria</taxon>
        <taxon>Pseudomonadati</taxon>
        <taxon>Bacteroidota</taxon>
        <taxon>Bacteroidia</taxon>
        <taxon>Bacteroidales</taxon>
        <taxon>Prevotellaceae</taxon>
        <taxon>Alloprevotella</taxon>
    </lineage>
</organism>
<accession>A0A7W5XWZ4</accession>
<gene>
    <name evidence="1" type="ORF">FHS60_000072</name>
</gene>
<dbReference type="EMBL" id="JACICA010000001">
    <property type="protein sequence ID" value="MBB3701630.1"/>
    <property type="molecule type" value="Genomic_DNA"/>
</dbReference>
<sequence>MNVLENYKNLHHLSLSAKDTYIELWDVSFSAKKVLNYLAVSNNFILSLSLSLSLSVFIV</sequence>
<proteinExistence type="predicted"/>
<dbReference type="AlphaFoldDB" id="A0A7W5XWZ4"/>
<dbReference type="Proteomes" id="UP000541425">
    <property type="component" value="Unassembled WGS sequence"/>
</dbReference>